<name>L1I9A4_GUITC</name>
<dbReference type="KEGG" id="gtt:GUITHDRAFT_156320"/>
<accession>L1I9A4</accession>
<keyword evidence="5" id="KW-1185">Reference proteome</keyword>
<dbReference type="PaxDb" id="55529-EKX32489"/>
<reference evidence="5" key="2">
    <citation type="submission" date="2012-11" db="EMBL/GenBank/DDBJ databases">
        <authorList>
            <person name="Kuo A."/>
            <person name="Curtis B.A."/>
            <person name="Tanifuji G."/>
            <person name="Burki F."/>
            <person name="Gruber A."/>
            <person name="Irimia M."/>
            <person name="Maruyama S."/>
            <person name="Arias M.C."/>
            <person name="Ball S.G."/>
            <person name="Gile G.H."/>
            <person name="Hirakawa Y."/>
            <person name="Hopkins J.F."/>
            <person name="Rensing S.A."/>
            <person name="Schmutz J."/>
            <person name="Symeonidi A."/>
            <person name="Elias M."/>
            <person name="Eveleigh R.J."/>
            <person name="Herman E.K."/>
            <person name="Klute M.J."/>
            <person name="Nakayama T."/>
            <person name="Obornik M."/>
            <person name="Reyes-Prieto A."/>
            <person name="Armbrust E.V."/>
            <person name="Aves S.J."/>
            <person name="Beiko R.G."/>
            <person name="Coutinho P."/>
            <person name="Dacks J.B."/>
            <person name="Durnford D.G."/>
            <person name="Fast N.M."/>
            <person name="Green B.R."/>
            <person name="Grisdale C."/>
            <person name="Hempe F."/>
            <person name="Henrissat B."/>
            <person name="Hoppner M.P."/>
            <person name="Ishida K.-I."/>
            <person name="Kim E."/>
            <person name="Koreny L."/>
            <person name="Kroth P.G."/>
            <person name="Liu Y."/>
            <person name="Malik S.-B."/>
            <person name="Maier U.G."/>
            <person name="McRose D."/>
            <person name="Mock T."/>
            <person name="Neilson J.A."/>
            <person name="Onodera N.T."/>
            <person name="Poole A.M."/>
            <person name="Pritham E.J."/>
            <person name="Richards T.A."/>
            <person name="Rocap G."/>
            <person name="Roy S.W."/>
            <person name="Sarai C."/>
            <person name="Schaack S."/>
            <person name="Shirato S."/>
            <person name="Slamovits C.H."/>
            <person name="Spencer D.F."/>
            <person name="Suzuki S."/>
            <person name="Worden A.Z."/>
            <person name="Zauner S."/>
            <person name="Barry K."/>
            <person name="Bell C."/>
            <person name="Bharti A.K."/>
            <person name="Crow J.A."/>
            <person name="Grimwood J."/>
            <person name="Kramer R."/>
            <person name="Lindquist E."/>
            <person name="Lucas S."/>
            <person name="Salamov A."/>
            <person name="McFadden G.I."/>
            <person name="Lane C.E."/>
            <person name="Keeling P.J."/>
            <person name="Gray M.W."/>
            <person name="Grigoriev I.V."/>
            <person name="Archibald J.M."/>
        </authorList>
    </citation>
    <scope>NUCLEOTIDE SEQUENCE</scope>
    <source>
        <strain evidence="5">CCMP2712</strain>
    </source>
</reference>
<reference evidence="3 5" key="1">
    <citation type="journal article" date="2012" name="Nature">
        <title>Algal genomes reveal evolutionary mosaicism and the fate of nucleomorphs.</title>
        <authorList>
            <consortium name="DOE Joint Genome Institute"/>
            <person name="Curtis B.A."/>
            <person name="Tanifuji G."/>
            <person name="Burki F."/>
            <person name="Gruber A."/>
            <person name="Irimia M."/>
            <person name="Maruyama S."/>
            <person name="Arias M.C."/>
            <person name="Ball S.G."/>
            <person name="Gile G.H."/>
            <person name="Hirakawa Y."/>
            <person name="Hopkins J.F."/>
            <person name="Kuo A."/>
            <person name="Rensing S.A."/>
            <person name="Schmutz J."/>
            <person name="Symeonidi A."/>
            <person name="Elias M."/>
            <person name="Eveleigh R.J."/>
            <person name="Herman E.K."/>
            <person name="Klute M.J."/>
            <person name="Nakayama T."/>
            <person name="Obornik M."/>
            <person name="Reyes-Prieto A."/>
            <person name="Armbrust E.V."/>
            <person name="Aves S.J."/>
            <person name="Beiko R.G."/>
            <person name="Coutinho P."/>
            <person name="Dacks J.B."/>
            <person name="Durnford D.G."/>
            <person name="Fast N.M."/>
            <person name="Green B.R."/>
            <person name="Grisdale C.J."/>
            <person name="Hempel F."/>
            <person name="Henrissat B."/>
            <person name="Hoppner M.P."/>
            <person name="Ishida K."/>
            <person name="Kim E."/>
            <person name="Koreny L."/>
            <person name="Kroth P.G."/>
            <person name="Liu Y."/>
            <person name="Malik S.B."/>
            <person name="Maier U.G."/>
            <person name="McRose D."/>
            <person name="Mock T."/>
            <person name="Neilson J.A."/>
            <person name="Onodera N.T."/>
            <person name="Poole A.M."/>
            <person name="Pritham E.J."/>
            <person name="Richards T.A."/>
            <person name="Rocap G."/>
            <person name="Roy S.W."/>
            <person name="Sarai C."/>
            <person name="Schaack S."/>
            <person name="Shirato S."/>
            <person name="Slamovits C.H."/>
            <person name="Spencer D.F."/>
            <person name="Suzuki S."/>
            <person name="Worden A.Z."/>
            <person name="Zauner S."/>
            <person name="Barry K."/>
            <person name="Bell C."/>
            <person name="Bharti A.K."/>
            <person name="Crow J.A."/>
            <person name="Grimwood J."/>
            <person name="Kramer R."/>
            <person name="Lindquist E."/>
            <person name="Lucas S."/>
            <person name="Salamov A."/>
            <person name="McFadden G.I."/>
            <person name="Lane C.E."/>
            <person name="Keeling P.J."/>
            <person name="Gray M.W."/>
            <person name="Grigoriev I.V."/>
            <person name="Archibald J.M."/>
        </authorList>
    </citation>
    <scope>NUCLEOTIDE SEQUENCE</scope>
    <source>
        <strain evidence="3 5">CCMP2712</strain>
    </source>
</reference>
<dbReference type="HOGENOM" id="CLU_861793_0_0_1"/>
<evidence type="ECO:0000256" key="2">
    <source>
        <dbReference type="SAM" id="MobiDB-lite"/>
    </source>
</evidence>
<feature type="coiled-coil region" evidence="1">
    <location>
        <begin position="14"/>
        <end position="86"/>
    </location>
</feature>
<gene>
    <name evidence="3" type="ORF">GUITHDRAFT_156320</name>
</gene>
<dbReference type="Proteomes" id="UP000011087">
    <property type="component" value="Unassembled WGS sequence"/>
</dbReference>
<sequence>MSSSPSSPILLLRLERAEYDNVQLKRMLEAAQEELRLKSERVELLQHNLVASRSREQLSSGSMKSIEGALHKAKQEQQNAMQERDELLVYLERLNSMQVKKSMSLQECFTNRRRLSTLRSALEHMAEYHRRNQFFNKVRHNFLTRRRMFLARSALDTLAEGVVRERKLSQLHQSCHHHRMRAALLAWKDVEPERASSLKIRIAPEVQSADPVPSESFARSFGLVTDKSGSFLFATKFLGEGTSAAAAKERKGPAAAQERPGTDKETKGKLRPPQPAVLANSPMKSCGANDPDLVPRAHSEYSWRKSQVKQTSFSQLFGSLRFI</sequence>
<evidence type="ECO:0000313" key="4">
    <source>
        <dbReference type="EnsemblProtists" id="EKX32489"/>
    </source>
</evidence>
<feature type="region of interest" description="Disordered" evidence="2">
    <location>
        <begin position="244"/>
        <end position="293"/>
    </location>
</feature>
<evidence type="ECO:0000256" key="1">
    <source>
        <dbReference type="SAM" id="Coils"/>
    </source>
</evidence>
<keyword evidence="1" id="KW-0175">Coiled coil</keyword>
<dbReference type="RefSeq" id="XP_005819469.1">
    <property type="nucleotide sequence ID" value="XM_005819412.1"/>
</dbReference>
<dbReference type="EMBL" id="JH993187">
    <property type="protein sequence ID" value="EKX32489.1"/>
    <property type="molecule type" value="Genomic_DNA"/>
</dbReference>
<dbReference type="GeneID" id="17289215"/>
<proteinExistence type="predicted"/>
<dbReference type="EnsemblProtists" id="EKX32489">
    <property type="protein sequence ID" value="EKX32489"/>
    <property type="gene ID" value="GUITHDRAFT_156320"/>
</dbReference>
<evidence type="ECO:0000313" key="3">
    <source>
        <dbReference type="EMBL" id="EKX32489.1"/>
    </source>
</evidence>
<evidence type="ECO:0000313" key="5">
    <source>
        <dbReference type="Proteomes" id="UP000011087"/>
    </source>
</evidence>
<organism evidence="3">
    <name type="scientific">Guillardia theta (strain CCMP2712)</name>
    <name type="common">Cryptophyte</name>
    <dbReference type="NCBI Taxonomy" id="905079"/>
    <lineage>
        <taxon>Eukaryota</taxon>
        <taxon>Cryptophyceae</taxon>
        <taxon>Pyrenomonadales</taxon>
        <taxon>Geminigeraceae</taxon>
        <taxon>Guillardia</taxon>
    </lineage>
</organism>
<reference evidence="4" key="3">
    <citation type="submission" date="2015-06" db="UniProtKB">
        <authorList>
            <consortium name="EnsemblProtists"/>
        </authorList>
    </citation>
    <scope>IDENTIFICATION</scope>
</reference>
<protein>
    <submittedName>
        <fullName evidence="3 4">Uncharacterized protein</fullName>
    </submittedName>
</protein>
<dbReference type="AlphaFoldDB" id="L1I9A4"/>